<evidence type="ECO:0000256" key="3">
    <source>
        <dbReference type="ARBA" id="ARBA00010280"/>
    </source>
</evidence>
<evidence type="ECO:0000256" key="4">
    <source>
        <dbReference type="ARBA" id="ARBA00013047"/>
    </source>
</evidence>
<comment type="subcellular location">
    <subcellularLocation>
        <location evidence="1">Cytoplasm</location>
    </subcellularLocation>
</comment>
<comment type="caution">
    <text evidence="17">The sequence shown here is derived from an EMBL/GenBank/DDBJ whole genome shotgun (WGS) entry which is preliminary data.</text>
</comment>
<evidence type="ECO:0000256" key="10">
    <source>
        <dbReference type="ARBA" id="ARBA00022840"/>
    </source>
</evidence>
<dbReference type="GO" id="GO:0004641">
    <property type="term" value="F:phosphoribosylformylglycinamidine cyclo-ligase activity"/>
    <property type="evidence" value="ECO:0007669"/>
    <property type="project" value="UniProtKB-EC"/>
</dbReference>
<evidence type="ECO:0000256" key="14">
    <source>
        <dbReference type="ARBA" id="ARBA00049057"/>
    </source>
</evidence>
<dbReference type="PANTHER" id="PTHR10520">
    <property type="entry name" value="TRIFUNCTIONAL PURINE BIOSYNTHETIC PROTEIN ADENOSINE-3-RELATED"/>
    <property type="match status" value="1"/>
</dbReference>
<dbReference type="UniPathway" id="UPA00074">
    <property type="reaction ID" value="UER00129"/>
</dbReference>
<evidence type="ECO:0000259" key="15">
    <source>
        <dbReference type="Pfam" id="PF00586"/>
    </source>
</evidence>
<organism evidence="17">
    <name type="scientific">marine sediment metagenome</name>
    <dbReference type="NCBI Taxonomy" id="412755"/>
    <lineage>
        <taxon>unclassified sequences</taxon>
        <taxon>metagenomes</taxon>
        <taxon>ecological metagenomes</taxon>
    </lineage>
</organism>
<dbReference type="InterPro" id="IPR036921">
    <property type="entry name" value="PurM-like_N_sf"/>
</dbReference>
<comment type="pathway">
    <text evidence="2">Purine metabolism; IMP biosynthesis via de novo pathway; 5-amino-1-(5-phospho-D-ribosyl)imidazole from N(2)-formyl-N(1)-(5-phospho-D-ribosyl)glycinamide: step 2/2.</text>
</comment>
<dbReference type="FunFam" id="3.90.650.10:FF:000011">
    <property type="entry name" value="Phosphoribosylformylglycinamidine cyclo-ligase"/>
    <property type="match status" value="1"/>
</dbReference>
<sequence length="355" mass="38825">MPEKNKKKDSKKYSYELSGVNIGKASNVLSQLKKTITSTFSGKVLSDLSSFSGLFQLDLKGCRNPVLVSSTDGVGTKILLAKKANCYRYIGQDAVAMCINDIICCGAKPLFFLDYIACGKVNEEKIKTIIKSIARSCSYCNTVLIGGETAEMPDMYRKDDIDVAGFAVGIIEKSAIINSSLVNEGDIIAGIPSSGVHSNGFSLVRKIIKDKKLDLQKKYDWAGGKSLGDLLLTPTKLYFKIIDRMIKNKVEIHGISHITGGGFYENINRIIPGNMNASISKGSWKIPAIFKFLQDLGNIDRDEMFRVFNMGIGMVIITSPGGFDKARNIAGELREDIYNIGTVTRGNGKVIIEES</sequence>
<dbReference type="EMBL" id="BART01000119">
    <property type="protein sequence ID" value="GAG64974.1"/>
    <property type="molecule type" value="Genomic_DNA"/>
</dbReference>
<name>X0Z7H1_9ZZZZ</name>
<comment type="catalytic activity">
    <reaction evidence="14">
        <text>2-formamido-N(1)-(5-O-phospho-beta-D-ribosyl)acetamidine + ATP = 5-amino-1-(5-phospho-beta-D-ribosyl)imidazole + ADP + phosphate + H(+)</text>
        <dbReference type="Rhea" id="RHEA:23032"/>
        <dbReference type="ChEBI" id="CHEBI:15378"/>
        <dbReference type="ChEBI" id="CHEBI:30616"/>
        <dbReference type="ChEBI" id="CHEBI:43474"/>
        <dbReference type="ChEBI" id="CHEBI:137981"/>
        <dbReference type="ChEBI" id="CHEBI:147287"/>
        <dbReference type="ChEBI" id="CHEBI:456216"/>
        <dbReference type="EC" id="6.3.3.1"/>
    </reaction>
</comment>
<accession>X0Z7H1</accession>
<evidence type="ECO:0000256" key="7">
    <source>
        <dbReference type="ARBA" id="ARBA00022598"/>
    </source>
</evidence>
<dbReference type="SUPFAM" id="SSF55326">
    <property type="entry name" value="PurM N-terminal domain-like"/>
    <property type="match status" value="1"/>
</dbReference>
<evidence type="ECO:0000259" key="16">
    <source>
        <dbReference type="Pfam" id="PF02769"/>
    </source>
</evidence>
<dbReference type="InterPro" id="IPR010918">
    <property type="entry name" value="PurM-like_C_dom"/>
</dbReference>
<dbReference type="GO" id="GO:0005524">
    <property type="term" value="F:ATP binding"/>
    <property type="evidence" value="ECO:0007669"/>
    <property type="project" value="UniProtKB-KW"/>
</dbReference>
<evidence type="ECO:0000256" key="13">
    <source>
        <dbReference type="ARBA" id="ARBA00033093"/>
    </source>
</evidence>
<evidence type="ECO:0000256" key="9">
    <source>
        <dbReference type="ARBA" id="ARBA00022755"/>
    </source>
</evidence>
<evidence type="ECO:0000313" key="17">
    <source>
        <dbReference type="EMBL" id="GAG64974.1"/>
    </source>
</evidence>
<keyword evidence="7" id="KW-0436">Ligase</keyword>
<keyword evidence="6" id="KW-0963">Cytoplasm</keyword>
<gene>
    <name evidence="17" type="ORF">S01H4_00779</name>
</gene>
<dbReference type="Pfam" id="PF00586">
    <property type="entry name" value="AIRS"/>
    <property type="match status" value="1"/>
</dbReference>
<dbReference type="GO" id="GO:0005829">
    <property type="term" value="C:cytosol"/>
    <property type="evidence" value="ECO:0007669"/>
    <property type="project" value="TreeGrafter"/>
</dbReference>
<dbReference type="Pfam" id="PF02769">
    <property type="entry name" value="AIRS_C"/>
    <property type="match status" value="1"/>
</dbReference>
<dbReference type="AlphaFoldDB" id="X0Z7H1"/>
<keyword evidence="10" id="KW-0067">ATP-binding</keyword>
<reference evidence="17" key="1">
    <citation type="journal article" date="2014" name="Front. Microbiol.">
        <title>High frequency of phylogenetically diverse reductive dehalogenase-homologous genes in deep subseafloor sedimentary metagenomes.</title>
        <authorList>
            <person name="Kawai M."/>
            <person name="Futagami T."/>
            <person name="Toyoda A."/>
            <person name="Takaki Y."/>
            <person name="Nishi S."/>
            <person name="Hori S."/>
            <person name="Arai W."/>
            <person name="Tsubouchi T."/>
            <person name="Morono Y."/>
            <person name="Uchiyama I."/>
            <person name="Ito T."/>
            <person name="Fujiyama A."/>
            <person name="Inagaki F."/>
            <person name="Takami H."/>
        </authorList>
    </citation>
    <scope>NUCLEOTIDE SEQUENCE</scope>
    <source>
        <strain evidence="17">Expedition CK06-06</strain>
    </source>
</reference>
<dbReference type="PANTHER" id="PTHR10520:SF12">
    <property type="entry name" value="TRIFUNCTIONAL PURINE BIOSYNTHETIC PROTEIN ADENOSINE-3"/>
    <property type="match status" value="1"/>
</dbReference>
<dbReference type="Gene3D" id="3.30.1330.10">
    <property type="entry name" value="PurM-like, N-terminal domain"/>
    <property type="match status" value="1"/>
</dbReference>
<protein>
    <recommendedName>
        <fullName evidence="5">Phosphoribosylformylglycinamidine cyclo-ligase</fullName>
        <ecNumber evidence="4">6.3.3.1</ecNumber>
    </recommendedName>
    <alternativeName>
        <fullName evidence="12">AIR synthase</fullName>
    </alternativeName>
    <alternativeName>
        <fullName evidence="13">AIRS</fullName>
    </alternativeName>
    <alternativeName>
        <fullName evidence="11">Phosphoribosyl-aminoimidazole synthetase</fullName>
    </alternativeName>
</protein>
<dbReference type="NCBIfam" id="TIGR00878">
    <property type="entry name" value="purM"/>
    <property type="match status" value="1"/>
</dbReference>
<dbReference type="InterPro" id="IPR004733">
    <property type="entry name" value="PurM_cligase"/>
</dbReference>
<feature type="domain" description="PurM-like N-terminal" evidence="15">
    <location>
        <begin position="66"/>
        <end position="171"/>
    </location>
</feature>
<evidence type="ECO:0000256" key="8">
    <source>
        <dbReference type="ARBA" id="ARBA00022741"/>
    </source>
</evidence>
<dbReference type="GO" id="GO:0006189">
    <property type="term" value="P:'de novo' IMP biosynthetic process"/>
    <property type="evidence" value="ECO:0007669"/>
    <property type="project" value="UniProtKB-UniPathway"/>
</dbReference>
<dbReference type="InterPro" id="IPR016188">
    <property type="entry name" value="PurM-like_N"/>
</dbReference>
<proteinExistence type="inferred from homology"/>
<dbReference type="InterPro" id="IPR036676">
    <property type="entry name" value="PurM-like_C_sf"/>
</dbReference>
<dbReference type="SUPFAM" id="SSF56042">
    <property type="entry name" value="PurM C-terminal domain-like"/>
    <property type="match status" value="1"/>
</dbReference>
<keyword evidence="8" id="KW-0547">Nucleotide-binding</keyword>
<dbReference type="Gene3D" id="3.90.650.10">
    <property type="entry name" value="PurM-like C-terminal domain"/>
    <property type="match status" value="1"/>
</dbReference>
<feature type="domain" description="PurM-like C-terminal" evidence="16">
    <location>
        <begin position="184"/>
        <end position="350"/>
    </location>
</feature>
<comment type="similarity">
    <text evidence="3">Belongs to the AIR synthase family.</text>
</comment>
<dbReference type="CDD" id="cd02196">
    <property type="entry name" value="PurM"/>
    <property type="match status" value="1"/>
</dbReference>
<evidence type="ECO:0000256" key="5">
    <source>
        <dbReference type="ARBA" id="ARBA00020367"/>
    </source>
</evidence>
<evidence type="ECO:0000256" key="6">
    <source>
        <dbReference type="ARBA" id="ARBA00022490"/>
    </source>
</evidence>
<dbReference type="GO" id="GO:0004637">
    <property type="term" value="F:phosphoribosylamine-glycine ligase activity"/>
    <property type="evidence" value="ECO:0007669"/>
    <property type="project" value="TreeGrafter"/>
</dbReference>
<evidence type="ECO:0000256" key="11">
    <source>
        <dbReference type="ARBA" id="ARBA00031908"/>
    </source>
</evidence>
<dbReference type="EC" id="6.3.3.1" evidence="4"/>
<dbReference type="GO" id="GO:0046084">
    <property type="term" value="P:adenine biosynthetic process"/>
    <property type="evidence" value="ECO:0007669"/>
    <property type="project" value="TreeGrafter"/>
</dbReference>
<keyword evidence="9" id="KW-0658">Purine biosynthesis</keyword>
<dbReference type="FunFam" id="3.30.1330.10:FF:000001">
    <property type="entry name" value="Phosphoribosylformylglycinamidine cyclo-ligase"/>
    <property type="match status" value="1"/>
</dbReference>
<evidence type="ECO:0000256" key="1">
    <source>
        <dbReference type="ARBA" id="ARBA00004496"/>
    </source>
</evidence>
<dbReference type="HAMAP" id="MF_00741">
    <property type="entry name" value="AIRS"/>
    <property type="match status" value="1"/>
</dbReference>
<evidence type="ECO:0000256" key="12">
    <source>
        <dbReference type="ARBA" id="ARBA00032931"/>
    </source>
</evidence>
<evidence type="ECO:0000256" key="2">
    <source>
        <dbReference type="ARBA" id="ARBA00004686"/>
    </source>
</evidence>